<dbReference type="AlphaFoldDB" id="W4HMM2"/>
<sequence length="99" mass="10642">MYPLDPFSGLRVGFAAWRLALEAQTVMAIRIAGMAGFLALPPGEALRMVNEKSPAWTRAAMDSGKVIAGGGSMVDAMGAGMRPLHRAASSNRRRLSRRR</sequence>
<protein>
    <recommendedName>
        <fullName evidence="3">Antifreeze protein, type I</fullName>
    </recommendedName>
</protein>
<proteinExistence type="predicted"/>
<dbReference type="Proteomes" id="UP000019063">
    <property type="component" value="Unassembled WGS sequence"/>
</dbReference>
<comment type="caution">
    <text evidence="1">The sequence shown here is derived from an EMBL/GenBank/DDBJ whole genome shotgun (WGS) entry which is preliminary data.</text>
</comment>
<dbReference type="STRING" id="1379903.ATO8_06571"/>
<keyword evidence="2" id="KW-1185">Reference proteome</keyword>
<organism evidence="1 2">
    <name type="scientific">Roseivivax marinus</name>
    <dbReference type="NCBI Taxonomy" id="1379903"/>
    <lineage>
        <taxon>Bacteria</taxon>
        <taxon>Pseudomonadati</taxon>
        <taxon>Pseudomonadota</taxon>
        <taxon>Alphaproteobacteria</taxon>
        <taxon>Rhodobacterales</taxon>
        <taxon>Roseobacteraceae</taxon>
        <taxon>Roseivivax</taxon>
    </lineage>
</organism>
<reference evidence="1 2" key="1">
    <citation type="journal article" date="2014" name="Antonie Van Leeuwenhoek">
        <title>Roseivivax atlanticus sp. nov., isolated from surface seawater of the Atlantic Ocean.</title>
        <authorList>
            <person name="Li G."/>
            <person name="Lai Q."/>
            <person name="Liu X."/>
            <person name="Sun F."/>
            <person name="Shao Z."/>
        </authorList>
    </citation>
    <scope>NUCLEOTIDE SEQUENCE [LARGE SCALE GENOMIC DNA]</scope>
    <source>
        <strain evidence="1 2">22II-s10s</strain>
    </source>
</reference>
<evidence type="ECO:0008006" key="3">
    <source>
        <dbReference type="Google" id="ProtNLM"/>
    </source>
</evidence>
<evidence type="ECO:0000313" key="1">
    <source>
        <dbReference type="EMBL" id="ETW13673.1"/>
    </source>
</evidence>
<dbReference type="OrthoDB" id="7869201at2"/>
<accession>W4HMM2</accession>
<dbReference type="EMBL" id="AQQW01000003">
    <property type="protein sequence ID" value="ETW13673.1"/>
    <property type="molecule type" value="Genomic_DNA"/>
</dbReference>
<evidence type="ECO:0000313" key="2">
    <source>
        <dbReference type="Proteomes" id="UP000019063"/>
    </source>
</evidence>
<gene>
    <name evidence="1" type="ORF">ATO8_06571</name>
</gene>
<dbReference type="RefSeq" id="WP_051487453.1">
    <property type="nucleotide sequence ID" value="NZ_AQQW01000003.1"/>
</dbReference>
<name>W4HMM2_9RHOB</name>